<dbReference type="EMBL" id="JAUNZN010000006">
    <property type="protein sequence ID" value="KAK4820097.1"/>
    <property type="molecule type" value="Genomic_DNA"/>
</dbReference>
<protein>
    <submittedName>
        <fullName evidence="2">Uncharacterized protein</fullName>
    </submittedName>
</protein>
<evidence type="ECO:0000313" key="3">
    <source>
        <dbReference type="Proteomes" id="UP001333110"/>
    </source>
</evidence>
<organism evidence="2 3">
    <name type="scientific">Mycteria americana</name>
    <name type="common">Wood stork</name>
    <dbReference type="NCBI Taxonomy" id="33587"/>
    <lineage>
        <taxon>Eukaryota</taxon>
        <taxon>Metazoa</taxon>
        <taxon>Chordata</taxon>
        <taxon>Craniata</taxon>
        <taxon>Vertebrata</taxon>
        <taxon>Euteleostomi</taxon>
        <taxon>Archelosauria</taxon>
        <taxon>Archosauria</taxon>
        <taxon>Dinosauria</taxon>
        <taxon>Saurischia</taxon>
        <taxon>Theropoda</taxon>
        <taxon>Coelurosauria</taxon>
        <taxon>Aves</taxon>
        <taxon>Neognathae</taxon>
        <taxon>Neoaves</taxon>
        <taxon>Aequornithes</taxon>
        <taxon>Ciconiiformes</taxon>
        <taxon>Ciconiidae</taxon>
        <taxon>Mycteria</taxon>
    </lineage>
</organism>
<comment type="caution">
    <text evidence="2">The sequence shown here is derived from an EMBL/GenBank/DDBJ whole genome shotgun (WGS) entry which is preliminary data.</text>
</comment>
<evidence type="ECO:0000313" key="2">
    <source>
        <dbReference type="EMBL" id="KAK4820097.1"/>
    </source>
</evidence>
<gene>
    <name evidence="2" type="ORF">QYF61_019154</name>
</gene>
<evidence type="ECO:0000256" key="1">
    <source>
        <dbReference type="SAM" id="MobiDB-lite"/>
    </source>
</evidence>
<dbReference type="Proteomes" id="UP001333110">
    <property type="component" value="Unassembled WGS sequence"/>
</dbReference>
<feature type="region of interest" description="Disordered" evidence="1">
    <location>
        <begin position="9"/>
        <end position="28"/>
    </location>
</feature>
<accession>A0AAN7RWW0</accession>
<sequence>MLLVLQAPLTRRKGCPPSPPRPPAVVGSGAREGTLPLCSALVRPHLRCCVQLWGPQHRKDVDLWERVQRRDTKMIRGMEHLCFEDRLRELGLFILEERRLHGDLIAASQYLKGLVRKMGTDFLAGPVAIGQGATVLNYKKVDSD</sequence>
<keyword evidence="3" id="KW-1185">Reference proteome</keyword>
<reference evidence="2 3" key="1">
    <citation type="journal article" date="2023" name="J. Hered.">
        <title>Chromosome-level genome of the wood stork (Mycteria americana) provides insight into avian chromosome evolution.</title>
        <authorList>
            <person name="Flamio R. Jr."/>
            <person name="Ramstad K.M."/>
        </authorList>
    </citation>
    <scope>NUCLEOTIDE SEQUENCE [LARGE SCALE GENOMIC DNA]</scope>
    <source>
        <strain evidence="2">JAX WOST 10</strain>
    </source>
</reference>
<name>A0AAN7RWW0_MYCAM</name>
<dbReference type="AlphaFoldDB" id="A0AAN7RWW0"/>
<proteinExistence type="predicted"/>